<feature type="coiled-coil region" evidence="1">
    <location>
        <begin position="193"/>
        <end position="259"/>
    </location>
</feature>
<dbReference type="Gene3D" id="2.40.50.100">
    <property type="match status" value="1"/>
</dbReference>
<keyword evidence="2" id="KW-0472">Membrane</keyword>
<dbReference type="Proteomes" id="UP000189545">
    <property type="component" value="Chromosome"/>
</dbReference>
<keyword evidence="1" id="KW-0175">Coiled coil</keyword>
<name>A0A1S6HW70_9GAMM</name>
<dbReference type="InterPro" id="IPR058982">
    <property type="entry name" value="Beta-barrel_AprE"/>
</dbReference>
<proteinExistence type="predicted"/>
<feature type="domain" description="AprE-like beta-barrel" evidence="3">
    <location>
        <begin position="299"/>
        <end position="393"/>
    </location>
</feature>
<dbReference type="EMBL" id="CP014782">
    <property type="protein sequence ID" value="AQS39751.1"/>
    <property type="molecule type" value="Genomic_DNA"/>
</dbReference>
<gene>
    <name evidence="4" type="ORF">Sps_04668</name>
</gene>
<protein>
    <submittedName>
        <fullName evidence="4">Multidrug resistance efflux pump</fullName>
    </submittedName>
</protein>
<evidence type="ECO:0000256" key="2">
    <source>
        <dbReference type="SAM" id="Phobius"/>
    </source>
</evidence>
<dbReference type="PRINTS" id="PR01490">
    <property type="entry name" value="RTXTOXIND"/>
</dbReference>
<evidence type="ECO:0000256" key="1">
    <source>
        <dbReference type="SAM" id="Coils"/>
    </source>
</evidence>
<dbReference type="PANTHER" id="PTHR30386:SF28">
    <property type="entry name" value="EXPORTED PROTEIN"/>
    <property type="match status" value="1"/>
</dbReference>
<organism evidence="4 5">
    <name type="scientific">Shewanella psychrophila</name>
    <dbReference type="NCBI Taxonomy" id="225848"/>
    <lineage>
        <taxon>Bacteria</taxon>
        <taxon>Pseudomonadati</taxon>
        <taxon>Pseudomonadota</taxon>
        <taxon>Gammaproteobacteria</taxon>
        <taxon>Alteromonadales</taxon>
        <taxon>Shewanellaceae</taxon>
        <taxon>Shewanella</taxon>
    </lineage>
</organism>
<dbReference type="AlphaFoldDB" id="A0A1S6HW70"/>
<keyword evidence="2" id="KW-1133">Transmembrane helix</keyword>
<keyword evidence="5" id="KW-1185">Reference proteome</keyword>
<reference evidence="4 5" key="1">
    <citation type="submission" date="2016-03" db="EMBL/GenBank/DDBJ databases">
        <title>Complete genome sequence of Shewanella psychrophila WP2, a deep sea bacterium isolated from west Pacific sediment.</title>
        <authorList>
            <person name="Xu G."/>
            <person name="Jian H."/>
        </authorList>
    </citation>
    <scope>NUCLEOTIDE SEQUENCE [LARGE SCALE GENOMIC DNA]</scope>
    <source>
        <strain evidence="4 5">WP2</strain>
    </source>
</reference>
<feature type="transmembrane region" description="Helical" evidence="2">
    <location>
        <begin position="27"/>
        <end position="49"/>
    </location>
</feature>
<dbReference type="RefSeq" id="WP_077754601.1">
    <property type="nucleotide sequence ID" value="NZ_CP014782.1"/>
</dbReference>
<dbReference type="KEGG" id="spsw:Sps_04668"/>
<evidence type="ECO:0000313" key="4">
    <source>
        <dbReference type="EMBL" id="AQS39751.1"/>
    </source>
</evidence>
<dbReference type="PANTHER" id="PTHR30386">
    <property type="entry name" value="MEMBRANE FUSION SUBUNIT OF EMRAB-TOLC MULTIDRUG EFFLUX PUMP"/>
    <property type="match status" value="1"/>
</dbReference>
<evidence type="ECO:0000313" key="5">
    <source>
        <dbReference type="Proteomes" id="UP000189545"/>
    </source>
</evidence>
<evidence type="ECO:0000259" key="3">
    <source>
        <dbReference type="Pfam" id="PF26002"/>
    </source>
</evidence>
<sequence>MSALFRQQAVEAQKQKLHGDVSLAQPISIYLAAIILLCIIIALVLFLSFSHYARKETVRGYLVPDKGLIKTYANRSGNVEVLHVSEGDIVKKGSPLATIVLRRSMLSGEELSESLIDELRLQFTLLQTEQSVNSTMEVKETARLKTSMADSRASLAVLTKLEALLTEKLALQMAQQVQHKKLFKDGFLSTLDYQSQQEKFIAVRQEIENLTSNQVQIQSQLNSASAELDVLPSQYTLKDGDLARRRSELKRQIDETENNYRYVIRATEAGTVASIQIVEGEFVVNSRPLMSLIPKGAQLVAELLLPTRSAGFVKSGDEARLRFDAFPYQRFGFLESHVSRIDKALLLDGEARVPVTLSEPVYRIRTQLSKQDMLAYGDKFPLKSGMLLEADIVLDRRSLLDWLLDPIYSLQGRVG</sequence>
<dbReference type="STRING" id="225848.Sps_04668"/>
<dbReference type="OrthoDB" id="9775513at2"/>
<dbReference type="InterPro" id="IPR050739">
    <property type="entry name" value="MFP"/>
</dbReference>
<dbReference type="Pfam" id="PF26002">
    <property type="entry name" value="Beta-barrel_AprE"/>
    <property type="match status" value="1"/>
</dbReference>
<accession>A0A1S6HW70</accession>
<keyword evidence="2" id="KW-0812">Transmembrane</keyword>